<protein>
    <submittedName>
        <fullName evidence="1">Uncharacterized protein</fullName>
    </submittedName>
</protein>
<comment type="caution">
    <text evidence="1">The sequence shown here is derived from an EMBL/GenBank/DDBJ whole genome shotgun (WGS) entry which is preliminary data.</text>
</comment>
<keyword evidence="2" id="KW-1185">Reference proteome</keyword>
<accession>A0A2U0U7N7</accession>
<evidence type="ECO:0000313" key="2">
    <source>
        <dbReference type="Proteomes" id="UP000245870"/>
    </source>
</evidence>
<reference evidence="1 2" key="1">
    <citation type="submission" date="2018-05" db="EMBL/GenBank/DDBJ databases">
        <title>Genomic Encyclopedia of Type Strains, Phase IV (KMG-IV): sequencing the most valuable type-strain genomes for metagenomic binning, comparative biology and taxonomic classification.</title>
        <authorList>
            <person name="Goeker M."/>
        </authorList>
    </citation>
    <scope>NUCLEOTIDE SEQUENCE [LARGE SCALE GENOMIC DNA]</scope>
    <source>
        <strain evidence="1 2">DSM 100333</strain>
    </source>
</reference>
<evidence type="ECO:0000313" key="1">
    <source>
        <dbReference type="EMBL" id="PVX53619.1"/>
    </source>
</evidence>
<proteinExistence type="predicted"/>
<dbReference type="Proteomes" id="UP000245870">
    <property type="component" value="Unassembled WGS sequence"/>
</dbReference>
<name>A0A2U0U7N7_9BACT</name>
<organism evidence="1 2">
    <name type="scientific">Hallella colorans</name>
    <dbReference type="NCBI Taxonomy" id="1703337"/>
    <lineage>
        <taxon>Bacteria</taxon>
        <taxon>Pseudomonadati</taxon>
        <taxon>Bacteroidota</taxon>
        <taxon>Bacteroidia</taxon>
        <taxon>Bacteroidales</taxon>
        <taxon>Prevotellaceae</taxon>
        <taxon>Hallella</taxon>
    </lineage>
</organism>
<dbReference type="EMBL" id="QENY01000010">
    <property type="protein sequence ID" value="PVX53619.1"/>
    <property type="molecule type" value="Genomic_DNA"/>
</dbReference>
<sequence>MQSFLIVSSQSYEILSTSRCHHCTNYVQNNLIIVFNKHSRYLSILSHKALTQYGTDNAV</sequence>
<dbReference type="AlphaFoldDB" id="A0A2U0U7N7"/>
<gene>
    <name evidence="1" type="ORF">C7379_11044</name>
</gene>